<sequence>MRQKAGHSQYNGLWPDIISRLAPELRAAVQSRPRHVLCPVHGGKDGLRCFNDFDETGGMICNTCGAFPNGYLVLAWTLDIPIQEAVQLVRNFSGSSASREERGTLVKVANSIPLVYPVSHDGTK</sequence>
<dbReference type="InterPro" id="IPR013237">
    <property type="entry name" value="Phage_T7_Gp4_N"/>
</dbReference>
<keyword evidence="3" id="KW-1185">Reference proteome</keyword>
<dbReference type="SMART" id="SM00778">
    <property type="entry name" value="Prim_Zn_Ribbon"/>
    <property type="match status" value="1"/>
</dbReference>
<protein>
    <recommendedName>
        <fullName evidence="1">DNA primase/helicase Gp4 N-terminal Bacteriophage T7-like domain-containing protein</fullName>
    </recommendedName>
</protein>
<evidence type="ECO:0000313" key="2">
    <source>
        <dbReference type="EMBL" id="MCX2972940.1"/>
    </source>
</evidence>
<evidence type="ECO:0000259" key="1">
    <source>
        <dbReference type="SMART" id="SM00778"/>
    </source>
</evidence>
<evidence type="ECO:0000313" key="3">
    <source>
        <dbReference type="Proteomes" id="UP001143307"/>
    </source>
</evidence>
<feature type="domain" description="DNA primase/helicase Gp4 N-terminal Bacteriophage T7-like" evidence="1">
    <location>
        <begin position="33"/>
        <end position="71"/>
    </location>
</feature>
<gene>
    <name evidence="2" type="ORF">EYC87_04980</name>
</gene>
<dbReference type="Pfam" id="PF08273">
    <property type="entry name" value="Zn_Ribbon_Prim"/>
    <property type="match status" value="1"/>
</dbReference>
<dbReference type="Proteomes" id="UP001143307">
    <property type="component" value="Unassembled WGS sequence"/>
</dbReference>
<proteinExistence type="predicted"/>
<comment type="caution">
    <text evidence="2">The sequence shown here is derived from an EMBL/GenBank/DDBJ whole genome shotgun (WGS) entry which is preliminary data.</text>
</comment>
<organism evidence="2 3">
    <name type="scientific">Candidatus Seongchinamella marina</name>
    <dbReference type="NCBI Taxonomy" id="2518990"/>
    <lineage>
        <taxon>Bacteria</taxon>
        <taxon>Pseudomonadati</taxon>
        <taxon>Pseudomonadota</taxon>
        <taxon>Gammaproteobacteria</taxon>
        <taxon>Cellvibrionales</taxon>
        <taxon>Halieaceae</taxon>
        <taxon>Seongchinamella</taxon>
    </lineage>
</organism>
<name>A0ABT3SSI9_9GAMM</name>
<reference evidence="2" key="1">
    <citation type="submission" date="2019-02" db="EMBL/GenBank/DDBJ databases">
        <authorList>
            <person name="Li S.-H."/>
        </authorList>
    </citation>
    <scope>NUCLEOTIDE SEQUENCE</scope>
    <source>
        <strain evidence="2">IMCC8485</strain>
    </source>
</reference>
<dbReference type="SUPFAM" id="SSF57783">
    <property type="entry name" value="Zinc beta-ribbon"/>
    <property type="match status" value="1"/>
</dbReference>
<accession>A0ABT3SSI9</accession>
<dbReference type="EMBL" id="SHNP01000001">
    <property type="protein sequence ID" value="MCX2972940.1"/>
    <property type="molecule type" value="Genomic_DNA"/>
</dbReference>